<feature type="chain" id="PRO_5042829346" description="Fibronectin type-III domain-containing protein" evidence="1">
    <location>
        <begin position="24"/>
        <end position="493"/>
    </location>
</feature>
<dbReference type="InterPro" id="IPR029058">
    <property type="entry name" value="AB_hydrolase_fold"/>
</dbReference>
<comment type="caution">
    <text evidence="3">The sequence shown here is derived from an EMBL/GenBank/DDBJ whole genome shotgun (WGS) entry which is preliminary data.</text>
</comment>
<dbReference type="Gene3D" id="3.40.50.1820">
    <property type="entry name" value="alpha/beta hydrolase"/>
    <property type="match status" value="1"/>
</dbReference>
<dbReference type="InterPro" id="IPR002921">
    <property type="entry name" value="Fungal_lipase-type"/>
</dbReference>
<accession>A0AAN7U2F4</accession>
<dbReference type="CDD" id="cd00519">
    <property type="entry name" value="Lipase_3"/>
    <property type="match status" value="1"/>
</dbReference>
<feature type="signal peptide" evidence="1">
    <location>
        <begin position="1"/>
        <end position="23"/>
    </location>
</feature>
<gene>
    <name evidence="3" type="ORF">RB653_002063</name>
</gene>
<keyword evidence="4" id="KW-1185">Reference proteome</keyword>
<dbReference type="PROSITE" id="PS50853">
    <property type="entry name" value="FN3"/>
    <property type="match status" value="1"/>
</dbReference>
<dbReference type="EMBL" id="JAVFKY010000004">
    <property type="protein sequence ID" value="KAK5577125.1"/>
    <property type="molecule type" value="Genomic_DNA"/>
</dbReference>
<dbReference type="InterPro" id="IPR051218">
    <property type="entry name" value="Sec_MonoDiacylglyc_Lipase"/>
</dbReference>
<dbReference type="Pfam" id="PF01764">
    <property type="entry name" value="Lipase_3"/>
    <property type="match status" value="1"/>
</dbReference>
<proteinExistence type="predicted"/>
<evidence type="ECO:0000259" key="2">
    <source>
        <dbReference type="PROSITE" id="PS50853"/>
    </source>
</evidence>
<dbReference type="PANTHER" id="PTHR45856:SF24">
    <property type="entry name" value="FUNGAL LIPASE-LIKE DOMAIN-CONTAINING PROTEIN"/>
    <property type="match status" value="1"/>
</dbReference>
<dbReference type="InterPro" id="IPR003961">
    <property type="entry name" value="FN3_dom"/>
</dbReference>
<reference evidence="3 4" key="1">
    <citation type="submission" date="2023-11" db="EMBL/GenBank/DDBJ databases">
        <title>Dfirmibasis_genome.</title>
        <authorList>
            <person name="Edelbroek B."/>
            <person name="Kjellin J."/>
            <person name="Jerlstrom-Hultqvist J."/>
            <person name="Soderbom F."/>
        </authorList>
    </citation>
    <scope>NUCLEOTIDE SEQUENCE [LARGE SCALE GENOMIC DNA]</scope>
    <source>
        <strain evidence="3 4">TNS-C-14</strain>
    </source>
</reference>
<dbReference type="PANTHER" id="PTHR45856">
    <property type="entry name" value="ALPHA/BETA-HYDROLASES SUPERFAMILY PROTEIN"/>
    <property type="match status" value="1"/>
</dbReference>
<dbReference type="SUPFAM" id="SSF53474">
    <property type="entry name" value="alpha/beta-Hydrolases"/>
    <property type="match status" value="1"/>
</dbReference>
<evidence type="ECO:0000313" key="4">
    <source>
        <dbReference type="Proteomes" id="UP001344447"/>
    </source>
</evidence>
<dbReference type="AlphaFoldDB" id="A0AAN7U2F4"/>
<organism evidence="3 4">
    <name type="scientific">Dictyostelium firmibasis</name>
    <dbReference type="NCBI Taxonomy" id="79012"/>
    <lineage>
        <taxon>Eukaryota</taxon>
        <taxon>Amoebozoa</taxon>
        <taxon>Evosea</taxon>
        <taxon>Eumycetozoa</taxon>
        <taxon>Dictyostelia</taxon>
        <taxon>Dictyosteliales</taxon>
        <taxon>Dictyosteliaceae</taxon>
        <taxon>Dictyostelium</taxon>
    </lineage>
</organism>
<dbReference type="GO" id="GO:0006629">
    <property type="term" value="P:lipid metabolic process"/>
    <property type="evidence" value="ECO:0007669"/>
    <property type="project" value="InterPro"/>
</dbReference>
<name>A0AAN7U2F4_9MYCE</name>
<feature type="domain" description="Fibronectin type-III" evidence="2">
    <location>
        <begin position="398"/>
        <end position="493"/>
    </location>
</feature>
<sequence>MFFKIIIFLNFINLLINFNVCNGSIIEKNGDYLFAYFSDLIYDPLAVKQNQFLSIGNECLEWEVVWDSSKILAYKSYKTDNLIISFKSNNNINIEDNAYYFKADCFIDPKGCGQVRNGFQGEYYDIYDQLYSLIESCKKPYDIYFTGHSVGGVIAFFAMLDISIQRFNEKYIKSITCITFGQPAIGDDKFLDYVKLNNNKFTYRRYVTLSFNNTIRLTDPYVSNTIFKHSINNTVYLKNQNHQIFSNNELHFLDVYLENLKNEEFSLCNNNCKFKKDNAFINFREYHQSSCDVNGNTEITMSINPLESGFQPFTYSVCLLESKEAYNYYKYSTMRSCSIRYGQTSTILLDRINNKYQFSQKANGKHVYIIIENQNLDNGNYSLTYNLSFSNQLQQPLPPQIINCTIEKQYYYSMNVSISFKSNSFSNETSDQIIKYVVYFSKSDNTWLRYKISKSINTEYVTMNYNIPNGKYSVIITSYNGIESKPSNIGFIH</sequence>
<keyword evidence="1" id="KW-0732">Signal</keyword>
<dbReference type="Proteomes" id="UP001344447">
    <property type="component" value="Unassembled WGS sequence"/>
</dbReference>
<protein>
    <recommendedName>
        <fullName evidence="2">Fibronectin type-III domain-containing protein</fullName>
    </recommendedName>
</protein>
<evidence type="ECO:0000313" key="3">
    <source>
        <dbReference type="EMBL" id="KAK5577125.1"/>
    </source>
</evidence>
<evidence type="ECO:0000256" key="1">
    <source>
        <dbReference type="SAM" id="SignalP"/>
    </source>
</evidence>